<accession>G2E895</accession>
<comment type="caution">
    <text evidence="1">The sequence shown here is derived from an EMBL/GenBank/DDBJ whole genome shotgun (WGS) entry which is preliminary data.</text>
</comment>
<keyword evidence="2" id="KW-1185">Reference proteome</keyword>
<dbReference type="AlphaFoldDB" id="G2E895"/>
<dbReference type="RefSeq" id="WP_007043221.1">
    <property type="nucleotide sequence ID" value="NZ_AFWT01000070.1"/>
</dbReference>
<evidence type="ECO:0000313" key="2">
    <source>
        <dbReference type="Proteomes" id="UP000004200"/>
    </source>
</evidence>
<reference evidence="1 2" key="1">
    <citation type="submission" date="2011-06" db="EMBL/GenBank/DDBJ databases">
        <title>The draft genome of Thiorhodococcus drewsii AZ1.</title>
        <authorList>
            <consortium name="US DOE Joint Genome Institute (JGI-PGF)"/>
            <person name="Lucas S."/>
            <person name="Han J."/>
            <person name="Lapidus A."/>
            <person name="Cheng J.-F."/>
            <person name="Goodwin L."/>
            <person name="Pitluck S."/>
            <person name="Peters L."/>
            <person name="Land M.L."/>
            <person name="Hauser L."/>
            <person name="Vogl K."/>
            <person name="Liu Z."/>
            <person name="Imhoff J."/>
            <person name="Thiel V."/>
            <person name="Frigaard N.-U."/>
            <person name="Bryant D.A."/>
            <person name="Woyke T.J."/>
        </authorList>
    </citation>
    <scope>NUCLEOTIDE SEQUENCE [LARGE SCALE GENOMIC DNA]</scope>
    <source>
        <strain evidence="1 2">AZ1</strain>
    </source>
</reference>
<dbReference type="EMBL" id="AFWT01000070">
    <property type="protein sequence ID" value="EGV27675.1"/>
    <property type="molecule type" value="Genomic_DNA"/>
</dbReference>
<dbReference type="Proteomes" id="UP000004200">
    <property type="component" value="Unassembled WGS sequence"/>
</dbReference>
<organism evidence="1 2">
    <name type="scientific">Thiorhodococcus drewsii AZ1</name>
    <dbReference type="NCBI Taxonomy" id="765913"/>
    <lineage>
        <taxon>Bacteria</taxon>
        <taxon>Pseudomonadati</taxon>
        <taxon>Pseudomonadota</taxon>
        <taxon>Gammaproteobacteria</taxon>
        <taxon>Chromatiales</taxon>
        <taxon>Chromatiaceae</taxon>
        <taxon>Thiorhodococcus</taxon>
    </lineage>
</organism>
<gene>
    <name evidence="1" type="ORF">ThidrDRAFT_4509</name>
</gene>
<proteinExistence type="predicted"/>
<evidence type="ECO:0008006" key="3">
    <source>
        <dbReference type="Google" id="ProtNLM"/>
    </source>
</evidence>
<sequence length="63" mass="7082">MSAEIEALLEEADSLYERGDAAALEDAARLCERAIEISERLDPTVDAHRHILTRAHRKLGLIR</sequence>
<evidence type="ECO:0000313" key="1">
    <source>
        <dbReference type="EMBL" id="EGV27675.1"/>
    </source>
</evidence>
<protein>
    <recommendedName>
        <fullName evidence="3">Tetratricopeptide repeat protein</fullName>
    </recommendedName>
</protein>
<name>G2E895_9GAMM</name>